<name>A0AAD5VZB4_9AGAR</name>
<comment type="caution">
    <text evidence="3">The sequence shown here is derived from an EMBL/GenBank/DDBJ whole genome shotgun (WGS) entry which is preliminary data.</text>
</comment>
<feature type="region of interest" description="Disordered" evidence="1">
    <location>
        <begin position="146"/>
        <end position="264"/>
    </location>
</feature>
<dbReference type="AlphaFoldDB" id="A0AAD5VZB4"/>
<keyword evidence="2" id="KW-0732">Signal</keyword>
<evidence type="ECO:0000256" key="1">
    <source>
        <dbReference type="SAM" id="MobiDB-lite"/>
    </source>
</evidence>
<evidence type="ECO:0000313" key="3">
    <source>
        <dbReference type="EMBL" id="KAJ3574361.1"/>
    </source>
</evidence>
<feature type="compositionally biased region" description="Basic and acidic residues" evidence="1">
    <location>
        <begin position="617"/>
        <end position="629"/>
    </location>
</feature>
<feature type="compositionally biased region" description="Low complexity" evidence="1">
    <location>
        <begin position="153"/>
        <end position="264"/>
    </location>
</feature>
<evidence type="ECO:0000256" key="2">
    <source>
        <dbReference type="SAM" id="SignalP"/>
    </source>
</evidence>
<dbReference type="Proteomes" id="UP001213000">
    <property type="component" value="Unassembled WGS sequence"/>
</dbReference>
<accession>A0AAD5VZB4</accession>
<gene>
    <name evidence="3" type="ORF">NP233_g1834</name>
</gene>
<feature type="region of interest" description="Disordered" evidence="1">
    <location>
        <begin position="607"/>
        <end position="629"/>
    </location>
</feature>
<sequence>MVRVFGLALAFLYASSSVSAAPLETRQLGGVACNVARLKTVAGLRQTTTAVNKLASSSDPAAADAATTAQSALQDASDGIKTIAKSLLTGQQAPAAARNQVAQGLEAAQAALSNVTSTDSTTTSQVSDALTKLQNTISAGEDVVSQCGGGGADATATDTSATTDTSTASTATGTDASSTDTSDSTTTDSSTATGATGSSADSTDSTTTTDTGSSADSTDSTTGTDTGSSTDSTDSATGTNTGTGADTSAATDNTSAADNTATGGPLSALAGLRNSRLFGKRQIGGIACNVARFQTVGRLAQSSAAVNAVKSAASADPAAASAATTAGTALNSAKGGIAKIAVALLAGQKAPAAARDQVEQGLNDAMSALTSVSSTDPNVTSAISGATDKISSTIQAGQQVFIMCLDNRDMQALRAAHIPRLRIRLANPSFRWYLLSPPRSYSSLKNLSTWRTRCWYRADGTARPKWKGILWLSSISLIALQSYGVSTAAKEFVHVVWLVQAQRVYATLSSYDLSNPWDLACYALEFLACVLTEEDKQKKIYGAKGLRKKLEQAITNTPGLHALLLDELKNLHDILDSAISPEEKVQRIADLVANTNSGLNRLKQDAAGFSLEEDEGEQSHRGDTYEVTG</sequence>
<feature type="signal peptide" evidence="2">
    <location>
        <begin position="1"/>
        <end position="20"/>
    </location>
</feature>
<evidence type="ECO:0000313" key="4">
    <source>
        <dbReference type="Proteomes" id="UP001213000"/>
    </source>
</evidence>
<protein>
    <submittedName>
        <fullName evidence="3">Uncharacterized protein</fullName>
    </submittedName>
</protein>
<proteinExistence type="predicted"/>
<feature type="chain" id="PRO_5042261158" evidence="2">
    <location>
        <begin position="21"/>
        <end position="629"/>
    </location>
</feature>
<organism evidence="3 4">
    <name type="scientific">Leucocoprinus birnbaumii</name>
    <dbReference type="NCBI Taxonomy" id="56174"/>
    <lineage>
        <taxon>Eukaryota</taxon>
        <taxon>Fungi</taxon>
        <taxon>Dikarya</taxon>
        <taxon>Basidiomycota</taxon>
        <taxon>Agaricomycotina</taxon>
        <taxon>Agaricomycetes</taxon>
        <taxon>Agaricomycetidae</taxon>
        <taxon>Agaricales</taxon>
        <taxon>Agaricineae</taxon>
        <taxon>Agaricaceae</taxon>
        <taxon>Leucocoprinus</taxon>
    </lineage>
</organism>
<reference evidence="3" key="1">
    <citation type="submission" date="2022-07" db="EMBL/GenBank/DDBJ databases">
        <title>Genome Sequence of Leucocoprinus birnbaumii.</title>
        <authorList>
            <person name="Buettner E."/>
        </authorList>
    </citation>
    <scope>NUCLEOTIDE SEQUENCE</scope>
    <source>
        <strain evidence="3">VT141</strain>
    </source>
</reference>
<keyword evidence="4" id="KW-1185">Reference proteome</keyword>
<dbReference type="EMBL" id="JANIEX010000071">
    <property type="protein sequence ID" value="KAJ3574361.1"/>
    <property type="molecule type" value="Genomic_DNA"/>
</dbReference>